<dbReference type="KEGG" id="ddo:I597_2605"/>
<dbReference type="InterPro" id="IPR036428">
    <property type="entry name" value="PCD_sf"/>
</dbReference>
<dbReference type="EC" id="4.2.1.96" evidence="4"/>
<evidence type="ECO:0000256" key="4">
    <source>
        <dbReference type="HAMAP-Rule" id="MF_00434"/>
    </source>
</evidence>
<dbReference type="EMBL" id="JSAQ01000001">
    <property type="protein sequence ID" value="KGO06108.1"/>
    <property type="molecule type" value="Genomic_DNA"/>
</dbReference>
<dbReference type="NCBIfam" id="NF002017">
    <property type="entry name" value="PRK00823.1-2"/>
    <property type="match status" value="1"/>
</dbReference>
<dbReference type="PATRIC" id="fig|1300343.5.peg.2648"/>
<dbReference type="Gene3D" id="3.30.1360.20">
    <property type="entry name" value="Transcriptional coactivator/pterin dehydratase"/>
    <property type="match status" value="1"/>
</dbReference>
<protein>
    <recommendedName>
        <fullName evidence="4">Putative pterin-4-alpha-carbinolamine dehydratase</fullName>
        <shortName evidence="4">PHS</shortName>
        <ecNumber evidence="4">4.2.1.96</ecNumber>
    </recommendedName>
    <alternativeName>
        <fullName evidence="4">4-alpha-hydroxy-tetrahydropterin dehydratase</fullName>
    </alternativeName>
    <alternativeName>
        <fullName evidence="4">Pterin carbinolamine dehydratase</fullName>
        <shortName evidence="4">PCD</shortName>
    </alternativeName>
</protein>
<evidence type="ECO:0000256" key="2">
    <source>
        <dbReference type="ARBA" id="ARBA00006472"/>
    </source>
</evidence>
<accession>A0A0A2GUA1</accession>
<keyword evidence="3 4" id="KW-0456">Lyase</keyword>
<dbReference type="RefSeq" id="WP_035325121.1">
    <property type="nucleotide sequence ID" value="NZ_CP015125.1"/>
</dbReference>
<dbReference type="PANTHER" id="PTHR12599:SF0">
    <property type="entry name" value="PTERIN-4-ALPHA-CARBINOLAMINE DEHYDRATASE"/>
    <property type="match status" value="1"/>
</dbReference>
<evidence type="ECO:0000313" key="5">
    <source>
        <dbReference type="EMBL" id="KGO06108.1"/>
    </source>
</evidence>
<comment type="caution">
    <text evidence="5">The sequence shown here is derived from an EMBL/GenBank/DDBJ whole genome shotgun (WGS) entry which is preliminary data.</text>
</comment>
<name>A0A0A2GUA1_9FLAO</name>
<dbReference type="OrthoDB" id="9794987at2"/>
<dbReference type="Pfam" id="PF01329">
    <property type="entry name" value="Pterin_4a"/>
    <property type="match status" value="1"/>
</dbReference>
<dbReference type="GO" id="GO:0008124">
    <property type="term" value="F:4-alpha-hydroxytetrahydrobiopterin dehydratase activity"/>
    <property type="evidence" value="ECO:0007669"/>
    <property type="project" value="UniProtKB-UniRule"/>
</dbReference>
<dbReference type="InterPro" id="IPR001533">
    <property type="entry name" value="Pterin_deHydtase"/>
</dbReference>
<dbReference type="HAMAP" id="MF_00434">
    <property type="entry name" value="Pterin_4_alpha"/>
    <property type="match status" value="1"/>
</dbReference>
<reference evidence="5 6" key="1">
    <citation type="submission" date="2014-10" db="EMBL/GenBank/DDBJ databases">
        <title>Draft genome sequence of the proteorhodopsin-containing marine bacterium Dokdonia donghaensis.</title>
        <authorList>
            <person name="Gomez-Consarnau L."/>
            <person name="Gonzalez J.M."/>
            <person name="Riedel T."/>
            <person name="Jaenicke S."/>
            <person name="Wagner-Doebler I."/>
            <person name="Fuhrman J.A."/>
        </authorList>
    </citation>
    <scope>NUCLEOTIDE SEQUENCE [LARGE SCALE GENOMIC DNA]</scope>
    <source>
        <strain evidence="5 6">DSW-1</strain>
    </source>
</reference>
<comment type="catalytic activity">
    <reaction evidence="1 4">
        <text>(4aS,6R)-4a-hydroxy-L-erythro-5,6,7,8-tetrahydrobiopterin = (6R)-L-erythro-6,7-dihydrobiopterin + H2O</text>
        <dbReference type="Rhea" id="RHEA:11920"/>
        <dbReference type="ChEBI" id="CHEBI:15377"/>
        <dbReference type="ChEBI" id="CHEBI:15642"/>
        <dbReference type="ChEBI" id="CHEBI:43120"/>
        <dbReference type="EC" id="4.2.1.96"/>
    </reaction>
</comment>
<sequence length="93" mass="10867">MKLTNDQIKNRLEDFPDWEFDDNAIHTTIEFENFREVFATMTRIAFECEKMDHHPTWTNTYNELEITLNTHDANGVTEKDFDLAAAIDDILGA</sequence>
<keyword evidence="6" id="KW-1185">Reference proteome</keyword>
<dbReference type="AlphaFoldDB" id="A0A0A2GUA1"/>
<dbReference type="SUPFAM" id="SSF55248">
    <property type="entry name" value="PCD-like"/>
    <property type="match status" value="1"/>
</dbReference>
<dbReference type="PANTHER" id="PTHR12599">
    <property type="entry name" value="PTERIN-4-ALPHA-CARBINOLAMINE DEHYDRATASE"/>
    <property type="match status" value="1"/>
</dbReference>
<evidence type="ECO:0000256" key="1">
    <source>
        <dbReference type="ARBA" id="ARBA00001554"/>
    </source>
</evidence>
<dbReference type="Proteomes" id="UP000030140">
    <property type="component" value="Unassembled WGS sequence"/>
</dbReference>
<evidence type="ECO:0000313" key="6">
    <source>
        <dbReference type="Proteomes" id="UP000030140"/>
    </source>
</evidence>
<evidence type="ECO:0000256" key="3">
    <source>
        <dbReference type="ARBA" id="ARBA00023239"/>
    </source>
</evidence>
<organism evidence="5 6">
    <name type="scientific">Dokdonia donghaensis DSW-1</name>
    <dbReference type="NCBI Taxonomy" id="1300343"/>
    <lineage>
        <taxon>Bacteria</taxon>
        <taxon>Pseudomonadati</taxon>
        <taxon>Bacteroidota</taxon>
        <taxon>Flavobacteriia</taxon>
        <taxon>Flavobacteriales</taxon>
        <taxon>Flavobacteriaceae</taxon>
        <taxon>Dokdonia</taxon>
    </lineage>
</organism>
<dbReference type="GO" id="GO:0006729">
    <property type="term" value="P:tetrahydrobiopterin biosynthetic process"/>
    <property type="evidence" value="ECO:0007669"/>
    <property type="project" value="InterPro"/>
</dbReference>
<comment type="similarity">
    <text evidence="2 4">Belongs to the pterin-4-alpha-carbinolamine dehydratase family.</text>
</comment>
<gene>
    <name evidence="5" type="ORF">NV36_04160</name>
</gene>
<proteinExistence type="inferred from homology"/>